<protein>
    <submittedName>
        <fullName evidence="1">Uncharacterized protein</fullName>
    </submittedName>
</protein>
<comment type="caution">
    <text evidence="1">The sequence shown here is derived from an EMBL/GenBank/DDBJ whole genome shotgun (WGS) entry which is preliminary data.</text>
</comment>
<evidence type="ECO:0000313" key="1">
    <source>
        <dbReference type="EMBL" id="KAK8496833.1"/>
    </source>
</evidence>
<dbReference type="EMBL" id="JBBPBM010000344">
    <property type="protein sequence ID" value="KAK8496833.1"/>
    <property type="molecule type" value="Genomic_DNA"/>
</dbReference>
<keyword evidence="2" id="KW-1185">Reference proteome</keyword>
<reference evidence="1 2" key="1">
    <citation type="journal article" date="2024" name="G3 (Bethesda)">
        <title>Genome assembly of Hibiscus sabdariffa L. provides insights into metabolisms of medicinal natural products.</title>
        <authorList>
            <person name="Kim T."/>
        </authorList>
    </citation>
    <scope>NUCLEOTIDE SEQUENCE [LARGE SCALE GENOMIC DNA]</scope>
    <source>
        <strain evidence="1">TK-2024</strain>
        <tissue evidence="1">Old leaves</tissue>
    </source>
</reference>
<gene>
    <name evidence="1" type="ORF">V6N12_037108</name>
</gene>
<organism evidence="1 2">
    <name type="scientific">Hibiscus sabdariffa</name>
    <name type="common">roselle</name>
    <dbReference type="NCBI Taxonomy" id="183260"/>
    <lineage>
        <taxon>Eukaryota</taxon>
        <taxon>Viridiplantae</taxon>
        <taxon>Streptophyta</taxon>
        <taxon>Embryophyta</taxon>
        <taxon>Tracheophyta</taxon>
        <taxon>Spermatophyta</taxon>
        <taxon>Magnoliopsida</taxon>
        <taxon>eudicotyledons</taxon>
        <taxon>Gunneridae</taxon>
        <taxon>Pentapetalae</taxon>
        <taxon>rosids</taxon>
        <taxon>malvids</taxon>
        <taxon>Malvales</taxon>
        <taxon>Malvaceae</taxon>
        <taxon>Malvoideae</taxon>
        <taxon>Hibiscus</taxon>
    </lineage>
</organism>
<proteinExistence type="predicted"/>
<accession>A0ABR2AS38</accession>
<sequence>MVEDPIFAGVNSSPPRRGKDSSPDDFDSWCEPFLEEATKVILFVVMLLGDLLVLKGHLARGRALLASLHVVRVYPLDFPLVPPTHLLIVGYWGEGFLVEKIRKTDMWKPVIVETLAIPKVVCPHRVLGVPEMLSELAMRSIEGGGSLSSLPPWMGAPAVWALKSFEREVEVSSCFCGACYAKSTRLASEAALIGDRLQSSLCNTSKDIHFMLTDVRATCAHSRDEVAAKNDELFEANMRLTARDQELFEANSDNRLRGQGISHSCRKNANEWSILNTLVEMRASEWGHLALLLKGLHAPLGRETFSRAWRFSCMIPLVVCCALGRGFVPCCFHHHSPPFPMSTSLGIGIARQNDPR</sequence>
<name>A0ABR2AS38_9ROSI</name>
<dbReference type="Proteomes" id="UP001472677">
    <property type="component" value="Unassembled WGS sequence"/>
</dbReference>
<evidence type="ECO:0000313" key="2">
    <source>
        <dbReference type="Proteomes" id="UP001472677"/>
    </source>
</evidence>